<gene>
    <name evidence="1" type="ORF">JIN81_09220</name>
</gene>
<dbReference type="AlphaFoldDB" id="A0A934RDQ7"/>
<sequence length="233" mass="26258">MISTCLSSFYAYDAPAARPRRQHRRRPGQRVSFWPSRDPIGERGGVNLYGFVNNDGVNSWDLLGLDPDDWEGTVDLVTCIDFEYELGIAYELLGRTQVNRDLDEANKKLLKLAGHKLAAELYDILNKALEVGADLVTSPPVQYQLAIVGGFECGCCCQDSYGKEVKVKPVEWVEDMILKPYDFDPDLEVNEINDGWGEVNPLPTDEELYSGLSKYGARLILRECQRCRKLCGQ</sequence>
<evidence type="ECO:0000313" key="2">
    <source>
        <dbReference type="Proteomes" id="UP000658278"/>
    </source>
</evidence>
<organism evidence="1 2">
    <name type="scientific">Haloferula rosea</name>
    <dbReference type="NCBI Taxonomy" id="490093"/>
    <lineage>
        <taxon>Bacteria</taxon>
        <taxon>Pseudomonadati</taxon>
        <taxon>Verrucomicrobiota</taxon>
        <taxon>Verrucomicrobiia</taxon>
        <taxon>Verrucomicrobiales</taxon>
        <taxon>Verrucomicrobiaceae</taxon>
        <taxon>Haloferula</taxon>
    </lineage>
</organism>
<evidence type="ECO:0000313" key="1">
    <source>
        <dbReference type="EMBL" id="MBK1827201.1"/>
    </source>
</evidence>
<dbReference type="Proteomes" id="UP000658278">
    <property type="component" value="Unassembled WGS sequence"/>
</dbReference>
<name>A0A934RDQ7_9BACT</name>
<reference evidence="1" key="1">
    <citation type="submission" date="2021-01" db="EMBL/GenBank/DDBJ databases">
        <title>Modified the classification status of verrucomicrobia.</title>
        <authorList>
            <person name="Feng X."/>
        </authorList>
    </citation>
    <scope>NUCLEOTIDE SEQUENCE</scope>
    <source>
        <strain evidence="1">KCTC 22201</strain>
    </source>
</reference>
<accession>A0A934RDQ7</accession>
<protein>
    <submittedName>
        <fullName evidence="1">Uncharacterized protein</fullName>
    </submittedName>
</protein>
<keyword evidence="2" id="KW-1185">Reference proteome</keyword>
<dbReference type="EMBL" id="JAENII010000005">
    <property type="protein sequence ID" value="MBK1827201.1"/>
    <property type="molecule type" value="Genomic_DNA"/>
</dbReference>
<comment type="caution">
    <text evidence="1">The sequence shown here is derived from an EMBL/GenBank/DDBJ whole genome shotgun (WGS) entry which is preliminary data.</text>
</comment>
<proteinExistence type="predicted"/>